<protein>
    <submittedName>
        <fullName evidence="2">Uncharacterized protein</fullName>
    </submittedName>
</protein>
<reference evidence="3" key="2">
    <citation type="submission" date="2015-01" db="EMBL/GenBank/DDBJ databases">
        <title>Evolutionary Origins and Diversification of the Mycorrhizal Mutualists.</title>
        <authorList>
            <consortium name="DOE Joint Genome Institute"/>
            <consortium name="Mycorrhizal Genomics Consortium"/>
            <person name="Kohler A."/>
            <person name="Kuo A."/>
            <person name="Nagy L.G."/>
            <person name="Floudas D."/>
            <person name="Copeland A."/>
            <person name="Barry K.W."/>
            <person name="Cichocki N."/>
            <person name="Veneault-Fourrey C."/>
            <person name="LaButti K."/>
            <person name="Lindquist E.A."/>
            <person name="Lipzen A."/>
            <person name="Lundell T."/>
            <person name="Morin E."/>
            <person name="Murat C."/>
            <person name="Riley R."/>
            <person name="Ohm R."/>
            <person name="Sun H."/>
            <person name="Tunlid A."/>
            <person name="Henrissat B."/>
            <person name="Grigoriev I.V."/>
            <person name="Hibbett D.S."/>
            <person name="Martin F."/>
        </authorList>
    </citation>
    <scope>NUCLEOTIDE SEQUENCE [LARGE SCALE GENOMIC DNA]</scope>
    <source>
        <strain evidence="3">LaAM-08-1</strain>
    </source>
</reference>
<sequence>MGQLGSSVGVKGRAGVNRTNTHGEEARQDSGRHQGGFGESGDERDLSNLTLNGLNQGK</sequence>
<dbReference type="EMBL" id="KN838664">
    <property type="protein sequence ID" value="KIJ98637.1"/>
    <property type="molecule type" value="Genomic_DNA"/>
</dbReference>
<accession>A0A0C9XRR6</accession>
<dbReference type="Proteomes" id="UP000054477">
    <property type="component" value="Unassembled WGS sequence"/>
</dbReference>
<gene>
    <name evidence="2" type="ORF">K443DRAFT_8987</name>
</gene>
<reference evidence="2 3" key="1">
    <citation type="submission" date="2014-04" db="EMBL/GenBank/DDBJ databases">
        <authorList>
            <consortium name="DOE Joint Genome Institute"/>
            <person name="Kuo A."/>
            <person name="Kohler A."/>
            <person name="Nagy L.G."/>
            <person name="Floudas D."/>
            <person name="Copeland A."/>
            <person name="Barry K.W."/>
            <person name="Cichocki N."/>
            <person name="Veneault-Fourrey C."/>
            <person name="LaButti K."/>
            <person name="Lindquist E.A."/>
            <person name="Lipzen A."/>
            <person name="Lundell T."/>
            <person name="Morin E."/>
            <person name="Murat C."/>
            <person name="Sun H."/>
            <person name="Tunlid A."/>
            <person name="Henrissat B."/>
            <person name="Grigoriev I.V."/>
            <person name="Hibbett D.S."/>
            <person name="Martin F."/>
            <person name="Nordberg H.P."/>
            <person name="Cantor M.N."/>
            <person name="Hua S.X."/>
        </authorList>
    </citation>
    <scope>NUCLEOTIDE SEQUENCE [LARGE SCALE GENOMIC DNA]</scope>
    <source>
        <strain evidence="2 3">LaAM-08-1</strain>
    </source>
</reference>
<evidence type="ECO:0000256" key="1">
    <source>
        <dbReference type="SAM" id="MobiDB-lite"/>
    </source>
</evidence>
<evidence type="ECO:0000313" key="3">
    <source>
        <dbReference type="Proteomes" id="UP000054477"/>
    </source>
</evidence>
<name>A0A0C9XRR6_9AGAR</name>
<dbReference type="HOGENOM" id="CLU_2979415_0_0_1"/>
<keyword evidence="3" id="KW-1185">Reference proteome</keyword>
<proteinExistence type="predicted"/>
<evidence type="ECO:0000313" key="2">
    <source>
        <dbReference type="EMBL" id="KIJ98637.1"/>
    </source>
</evidence>
<organism evidence="2 3">
    <name type="scientific">Laccaria amethystina LaAM-08-1</name>
    <dbReference type="NCBI Taxonomy" id="1095629"/>
    <lineage>
        <taxon>Eukaryota</taxon>
        <taxon>Fungi</taxon>
        <taxon>Dikarya</taxon>
        <taxon>Basidiomycota</taxon>
        <taxon>Agaricomycotina</taxon>
        <taxon>Agaricomycetes</taxon>
        <taxon>Agaricomycetidae</taxon>
        <taxon>Agaricales</taxon>
        <taxon>Agaricineae</taxon>
        <taxon>Hydnangiaceae</taxon>
        <taxon>Laccaria</taxon>
    </lineage>
</organism>
<feature type="region of interest" description="Disordered" evidence="1">
    <location>
        <begin position="1"/>
        <end position="58"/>
    </location>
</feature>
<feature type="compositionally biased region" description="Polar residues" evidence="1">
    <location>
        <begin position="47"/>
        <end position="58"/>
    </location>
</feature>
<dbReference type="AlphaFoldDB" id="A0A0C9XRR6"/>
<feature type="compositionally biased region" description="Basic and acidic residues" evidence="1">
    <location>
        <begin position="21"/>
        <end position="32"/>
    </location>
</feature>